<dbReference type="Proteomes" id="UP000289886">
    <property type="component" value="Unassembled WGS sequence"/>
</dbReference>
<accession>A0A444UWX7</accession>
<gene>
    <name evidence="3" type="ORF">EOD39_19895</name>
</gene>
<name>A0A444UWX7_ACIRT</name>
<dbReference type="CDD" id="cd00077">
    <property type="entry name" value="HDc"/>
    <property type="match status" value="1"/>
</dbReference>
<dbReference type="Gene3D" id="1.10.3210.10">
    <property type="entry name" value="Hypothetical protein af1432"/>
    <property type="match status" value="1"/>
</dbReference>
<dbReference type="GO" id="GO:0008832">
    <property type="term" value="F:dGTPase activity"/>
    <property type="evidence" value="ECO:0007669"/>
    <property type="project" value="TreeGrafter"/>
</dbReference>
<comment type="similarity">
    <text evidence="1">Belongs to the SAMHD1 family.</text>
</comment>
<dbReference type="AlphaFoldDB" id="A0A444UWX7"/>
<evidence type="ECO:0000259" key="2">
    <source>
        <dbReference type="SMART" id="SM00471"/>
    </source>
</evidence>
<organism evidence="3 4">
    <name type="scientific">Acipenser ruthenus</name>
    <name type="common">Sterlet sturgeon</name>
    <dbReference type="NCBI Taxonomy" id="7906"/>
    <lineage>
        <taxon>Eukaryota</taxon>
        <taxon>Metazoa</taxon>
        <taxon>Chordata</taxon>
        <taxon>Craniata</taxon>
        <taxon>Vertebrata</taxon>
        <taxon>Euteleostomi</taxon>
        <taxon>Actinopterygii</taxon>
        <taxon>Chondrostei</taxon>
        <taxon>Acipenseriformes</taxon>
        <taxon>Acipenseridae</taxon>
        <taxon>Acipenser</taxon>
    </lineage>
</organism>
<evidence type="ECO:0000313" key="3">
    <source>
        <dbReference type="EMBL" id="RXM92664.1"/>
    </source>
</evidence>
<dbReference type="EMBL" id="SCEB01005887">
    <property type="protein sequence ID" value="RXM92664.1"/>
    <property type="molecule type" value="Genomic_DNA"/>
</dbReference>
<evidence type="ECO:0000256" key="1">
    <source>
        <dbReference type="ARBA" id="ARBA00005776"/>
    </source>
</evidence>
<dbReference type="SUPFAM" id="SSF109604">
    <property type="entry name" value="HD-domain/PDEase-like"/>
    <property type="match status" value="1"/>
</dbReference>
<feature type="domain" description="HD/PDEase" evidence="2">
    <location>
        <begin position="133"/>
        <end position="288"/>
    </location>
</feature>
<dbReference type="SMART" id="SM00471">
    <property type="entry name" value="HDc"/>
    <property type="match status" value="1"/>
</dbReference>
<dbReference type="PANTHER" id="PTHR11373">
    <property type="entry name" value="DEOXYNUCLEOSIDE TRIPHOSPHATE TRIPHOSPHOHYDROLASE"/>
    <property type="match status" value="1"/>
</dbReference>
<protein>
    <submittedName>
        <fullName evidence="3">Deoxynucleoside triphosphate triphosphohydrolase SAMHD1</fullName>
    </submittedName>
</protein>
<dbReference type="GO" id="GO:0051607">
    <property type="term" value="P:defense response to virus"/>
    <property type="evidence" value="ECO:0007669"/>
    <property type="project" value="TreeGrafter"/>
</dbReference>
<evidence type="ECO:0000313" key="4">
    <source>
        <dbReference type="Proteomes" id="UP000289886"/>
    </source>
</evidence>
<dbReference type="InterPro" id="IPR006674">
    <property type="entry name" value="HD_domain"/>
</dbReference>
<dbReference type="FunFam" id="1.10.3210.10:FF:000015">
    <property type="entry name" value="Deoxynucleoside triphosphate triphosphohydrolase SAMHD1"/>
    <property type="match status" value="1"/>
</dbReference>
<dbReference type="GO" id="GO:0045088">
    <property type="term" value="P:regulation of innate immune response"/>
    <property type="evidence" value="ECO:0007669"/>
    <property type="project" value="TreeGrafter"/>
</dbReference>
<dbReference type="GO" id="GO:0006203">
    <property type="term" value="P:dGTP catabolic process"/>
    <property type="evidence" value="ECO:0007669"/>
    <property type="project" value="TreeGrafter"/>
</dbReference>
<dbReference type="GO" id="GO:0005634">
    <property type="term" value="C:nucleus"/>
    <property type="evidence" value="ECO:0007669"/>
    <property type="project" value="TreeGrafter"/>
</dbReference>
<dbReference type="InterPro" id="IPR003607">
    <property type="entry name" value="HD/PDEase_dom"/>
</dbReference>
<dbReference type="PANTHER" id="PTHR11373:SF4">
    <property type="entry name" value="DEOXYNUCLEOSIDE TRIPHOSPHATE TRIPHOSPHOHYDROLASE SAMHD1"/>
    <property type="match status" value="1"/>
</dbReference>
<dbReference type="Pfam" id="PF01966">
    <property type="entry name" value="HD"/>
    <property type="match status" value="1"/>
</dbReference>
<proteinExistence type="inferred from homology"/>
<keyword evidence="3" id="KW-0378">Hydrolase</keyword>
<dbReference type="InterPro" id="IPR050135">
    <property type="entry name" value="dGTPase-like"/>
</dbReference>
<reference evidence="3 4" key="1">
    <citation type="submission" date="2019-01" db="EMBL/GenBank/DDBJ databases">
        <title>Draft Genome and Complete Hox-Cluster Characterization of the Sterlet Sturgeon (Acipenser ruthenus).</title>
        <authorList>
            <person name="Wei Q."/>
        </authorList>
    </citation>
    <scope>NUCLEOTIDE SEQUENCE [LARGE SCALE GENOMIC DNA]</scope>
    <source>
        <strain evidence="3">WHYD16114868_AA</strain>
        <tissue evidence="3">Blood</tissue>
    </source>
</reference>
<comment type="caution">
    <text evidence="3">The sequence shown here is derived from an EMBL/GenBank/DDBJ whole genome shotgun (WGS) entry which is preliminary data.</text>
</comment>
<keyword evidence="4" id="KW-1185">Reference proteome</keyword>
<sequence>MSQIESRKRFRIENSDAGDGFKTPEKKISNVIGASGDYHDWGVDEVCGYLRLMGYGEWQQRFRGEVRRSARVYFLLTRETKANRVQNAEIFNDPIHGHIELHPLLVRMIDTPQFQRLHYIKQLGGAFFVFPGASHNRFEHSIGLVQVLHERQPELQISQRDMLCVQIAGLCHDLGHGPFSHMFDGKFIPKACPTLDWKMFDHLISVNGLESVMVEHGLELPEDLHFIKEQIAGPTCIPEGDGQETALWPYKGRTEAKGFLYEIVANKRNGIDVDKWDYFARDCHHLGIQNNFDYKRFLKFARVCEVGTKKHICTREKIQSSCRSAAVAVTLLTFLVPQEAGNLYDMFHTRNCLHRRAYQHKVGNIIETMITEAFLKADPYIEIEGSQGKKYAISTAIQDMEAYTKLTDHIFQQILYSSTSELAEAREILNNVICRKLYKCVGQTQPKSKTKISNVS</sequence>